<dbReference type="AlphaFoldDB" id="A0A6P2CWM7"/>
<dbReference type="KEGG" id="gms:SOIL9_51590"/>
<evidence type="ECO:0000313" key="1">
    <source>
        <dbReference type="EMBL" id="VTR92555.1"/>
    </source>
</evidence>
<evidence type="ECO:0000313" key="2">
    <source>
        <dbReference type="Proteomes" id="UP000464178"/>
    </source>
</evidence>
<gene>
    <name evidence="1" type="ORF">SOIL9_51590</name>
</gene>
<sequence length="134" mass="15766">MLGEAVDYFLKVDRGYWPGLFHCYDVAHLPRTNNDLERAFGSHRYHERRATGRNGARPALVLRGAAPLIAGLATRHREVTATELARAVRGAWRQVRSERETRRWRRVERHQFRRNPDAYLKRLEDNIHQSRLPT</sequence>
<accession>A0A6P2CWM7</accession>
<dbReference type="Proteomes" id="UP000464178">
    <property type="component" value="Chromosome"/>
</dbReference>
<name>A0A6P2CWM7_9BACT</name>
<proteinExistence type="predicted"/>
<reference evidence="1 2" key="1">
    <citation type="submission" date="2019-05" db="EMBL/GenBank/DDBJ databases">
        <authorList>
            <consortium name="Science for Life Laboratories"/>
        </authorList>
    </citation>
    <scope>NUCLEOTIDE SEQUENCE [LARGE SCALE GENOMIC DNA]</scope>
    <source>
        <strain evidence="1">Soil9</strain>
    </source>
</reference>
<organism evidence="1 2">
    <name type="scientific">Gemmata massiliana</name>
    <dbReference type="NCBI Taxonomy" id="1210884"/>
    <lineage>
        <taxon>Bacteria</taxon>
        <taxon>Pseudomonadati</taxon>
        <taxon>Planctomycetota</taxon>
        <taxon>Planctomycetia</taxon>
        <taxon>Gemmatales</taxon>
        <taxon>Gemmataceae</taxon>
        <taxon>Gemmata</taxon>
    </lineage>
</organism>
<protein>
    <submittedName>
        <fullName evidence="1">Transposase</fullName>
    </submittedName>
</protein>
<keyword evidence="2" id="KW-1185">Reference proteome</keyword>
<dbReference type="EMBL" id="LR593886">
    <property type="protein sequence ID" value="VTR92555.1"/>
    <property type="molecule type" value="Genomic_DNA"/>
</dbReference>